<dbReference type="EMBL" id="CALNXI010001062">
    <property type="protein sequence ID" value="CAH3153641.1"/>
    <property type="molecule type" value="Genomic_DNA"/>
</dbReference>
<dbReference type="InterPro" id="IPR000742">
    <property type="entry name" value="EGF"/>
</dbReference>
<accession>A0ABN8PZN3</accession>
<evidence type="ECO:0000259" key="8">
    <source>
        <dbReference type="PROSITE" id="PS50026"/>
    </source>
</evidence>
<dbReference type="PROSITE" id="PS51886">
    <property type="entry name" value="TLDC"/>
    <property type="match status" value="1"/>
</dbReference>
<dbReference type="SUPFAM" id="SSF57196">
    <property type="entry name" value="EGF/Laminin"/>
    <property type="match status" value="1"/>
</dbReference>
<dbReference type="SMART" id="SM00179">
    <property type="entry name" value="EGF_CA"/>
    <property type="match status" value="4"/>
</dbReference>
<comment type="caution">
    <text evidence="10">The sequence shown here is derived from an EMBL/GenBank/DDBJ whole genome shotgun (WGS) entry which is preliminary data.</text>
</comment>
<evidence type="ECO:0000313" key="11">
    <source>
        <dbReference type="Proteomes" id="UP001159427"/>
    </source>
</evidence>
<comment type="caution">
    <text evidence="6">Lacks conserved residue(s) required for the propagation of feature annotation.</text>
</comment>
<dbReference type="SMART" id="SM00584">
    <property type="entry name" value="TLDc"/>
    <property type="match status" value="1"/>
</dbReference>
<evidence type="ECO:0000256" key="2">
    <source>
        <dbReference type="ARBA" id="ARBA00022729"/>
    </source>
</evidence>
<dbReference type="InterPro" id="IPR000152">
    <property type="entry name" value="EGF-type_Asp/Asn_hydroxyl_site"/>
</dbReference>
<organism evidence="10 11">
    <name type="scientific">Porites evermanni</name>
    <dbReference type="NCBI Taxonomy" id="104178"/>
    <lineage>
        <taxon>Eukaryota</taxon>
        <taxon>Metazoa</taxon>
        <taxon>Cnidaria</taxon>
        <taxon>Anthozoa</taxon>
        <taxon>Hexacorallia</taxon>
        <taxon>Scleractinia</taxon>
        <taxon>Fungiina</taxon>
        <taxon>Poritidae</taxon>
        <taxon>Porites</taxon>
    </lineage>
</organism>
<dbReference type="InterPro" id="IPR051586">
    <property type="entry name" value="PKC-binding_NELL"/>
</dbReference>
<dbReference type="SUPFAM" id="SSF57184">
    <property type="entry name" value="Growth factor receptor domain"/>
    <property type="match status" value="1"/>
</dbReference>
<sequence length="459" mass="51204">MLSMDVCLQICAFGLSLFLFPVAFGCTDDNGRTLEFPGPFYFISKRLVNHTIRTETVANFENCKLHCYYEHNYVSVNYHVSKKTCELNNATHRWHNNEFKDENGHLYHGADNACEEFNCLNGGTCQSGFTVERYRCLCPSGFRGKRCQKDIDECKTDFKSCHQKALCHNTQGSFTCSCKPGYNGDGYNCTDADECLNNSHNCSENATCTNTEGSFKCSCKTGYIGNGHTCSDVDECLNNSHNCAENATCTNTQGSFNCSCKPGYFGNGHNCSEFSINSTILHGNQYYLRHLHRFLASTPEVGEDSSWFLCYSATLDGWKAKTFHDRCDGKRNTVTIVQKGQYVFGGYSDFPWESSGRYGKAPNAFIFSLNNSESLAPFLSKVKQEKTGTAIDRRSDIGPKFATDLIIYLDANSISRSRAVLGRSYSVPASVKDGDSVLKGPGRNFSPDEVEVFYLDPSR</sequence>
<dbReference type="SMART" id="SM00181">
    <property type="entry name" value="EGF"/>
    <property type="match status" value="4"/>
</dbReference>
<proteinExistence type="predicted"/>
<dbReference type="PANTHER" id="PTHR24042">
    <property type="entry name" value="NEL HOMOLOG"/>
    <property type="match status" value="1"/>
</dbReference>
<feature type="domain" description="TLDc" evidence="9">
    <location>
        <begin position="279"/>
        <end position="456"/>
    </location>
</feature>
<evidence type="ECO:0000256" key="7">
    <source>
        <dbReference type="SAM" id="SignalP"/>
    </source>
</evidence>
<keyword evidence="11" id="KW-1185">Reference proteome</keyword>
<reference evidence="10 11" key="1">
    <citation type="submission" date="2022-05" db="EMBL/GenBank/DDBJ databases">
        <authorList>
            <consortium name="Genoscope - CEA"/>
            <person name="William W."/>
        </authorList>
    </citation>
    <scope>NUCLEOTIDE SEQUENCE [LARGE SCALE GENOMIC DNA]</scope>
</reference>
<dbReference type="InterPro" id="IPR024731">
    <property type="entry name" value="NELL2-like_EGF"/>
</dbReference>
<dbReference type="PANTHER" id="PTHR24042:SF5">
    <property type="entry name" value="EGF-LIKE CALCIUM-BINDING DOMAIN-CONTAINING PROTEIN"/>
    <property type="match status" value="1"/>
</dbReference>
<dbReference type="Pfam" id="PF00008">
    <property type="entry name" value="EGF"/>
    <property type="match status" value="1"/>
</dbReference>
<gene>
    <name evidence="10" type="ORF">PEVE_00001182</name>
</gene>
<dbReference type="PROSITE" id="PS01186">
    <property type="entry name" value="EGF_2"/>
    <property type="match status" value="4"/>
</dbReference>
<feature type="domain" description="EGF-like" evidence="8">
    <location>
        <begin position="150"/>
        <end position="190"/>
    </location>
</feature>
<keyword evidence="5" id="KW-0325">Glycoprotein</keyword>
<evidence type="ECO:0000256" key="3">
    <source>
        <dbReference type="ARBA" id="ARBA00022737"/>
    </source>
</evidence>
<evidence type="ECO:0000313" key="10">
    <source>
        <dbReference type="EMBL" id="CAH3153641.1"/>
    </source>
</evidence>
<dbReference type="InterPro" id="IPR009030">
    <property type="entry name" value="Growth_fac_rcpt_cys_sf"/>
</dbReference>
<evidence type="ECO:0000256" key="1">
    <source>
        <dbReference type="ARBA" id="ARBA00022536"/>
    </source>
</evidence>
<dbReference type="PROSITE" id="PS00022">
    <property type="entry name" value="EGF_1"/>
    <property type="match status" value="1"/>
</dbReference>
<dbReference type="Gene3D" id="2.10.25.10">
    <property type="entry name" value="Laminin"/>
    <property type="match status" value="4"/>
</dbReference>
<dbReference type="InterPro" id="IPR018097">
    <property type="entry name" value="EGF_Ca-bd_CS"/>
</dbReference>
<evidence type="ECO:0000259" key="9">
    <source>
        <dbReference type="PROSITE" id="PS51886"/>
    </source>
</evidence>
<feature type="domain" description="EGF-like" evidence="8">
    <location>
        <begin position="110"/>
        <end position="148"/>
    </location>
</feature>
<keyword evidence="2 7" id="KW-0732">Signal</keyword>
<keyword evidence="4 6" id="KW-1015">Disulfide bond</keyword>
<dbReference type="PROSITE" id="PS01187">
    <property type="entry name" value="EGF_CA"/>
    <property type="match status" value="1"/>
</dbReference>
<keyword evidence="3" id="KW-0677">Repeat</keyword>
<evidence type="ECO:0000256" key="6">
    <source>
        <dbReference type="PROSITE-ProRule" id="PRU00076"/>
    </source>
</evidence>
<feature type="disulfide bond" evidence="6">
    <location>
        <begin position="119"/>
        <end position="136"/>
    </location>
</feature>
<protein>
    <submittedName>
        <fullName evidence="10">Uncharacterized protein</fullName>
    </submittedName>
</protein>
<feature type="chain" id="PRO_5046493800" evidence="7">
    <location>
        <begin position="26"/>
        <end position="459"/>
    </location>
</feature>
<dbReference type="Pfam" id="PF07534">
    <property type="entry name" value="TLD"/>
    <property type="match status" value="1"/>
</dbReference>
<feature type="disulfide bond" evidence="6">
    <location>
        <begin position="138"/>
        <end position="147"/>
    </location>
</feature>
<dbReference type="PROSITE" id="PS00010">
    <property type="entry name" value="ASX_HYDROXYL"/>
    <property type="match status" value="3"/>
</dbReference>
<dbReference type="Pfam" id="PF07645">
    <property type="entry name" value="EGF_CA"/>
    <property type="match status" value="1"/>
</dbReference>
<dbReference type="InterPro" id="IPR001881">
    <property type="entry name" value="EGF-like_Ca-bd_dom"/>
</dbReference>
<dbReference type="InterPro" id="IPR006571">
    <property type="entry name" value="TLDc_dom"/>
</dbReference>
<keyword evidence="1 6" id="KW-0245">EGF-like domain</keyword>
<dbReference type="Pfam" id="PF12947">
    <property type="entry name" value="EGF_3"/>
    <property type="match status" value="2"/>
</dbReference>
<evidence type="ECO:0000256" key="4">
    <source>
        <dbReference type="ARBA" id="ARBA00023157"/>
    </source>
</evidence>
<dbReference type="PROSITE" id="PS50026">
    <property type="entry name" value="EGF_3"/>
    <property type="match status" value="4"/>
</dbReference>
<feature type="domain" description="EGF-like" evidence="8">
    <location>
        <begin position="191"/>
        <end position="231"/>
    </location>
</feature>
<evidence type="ECO:0000256" key="5">
    <source>
        <dbReference type="ARBA" id="ARBA00023180"/>
    </source>
</evidence>
<feature type="signal peptide" evidence="7">
    <location>
        <begin position="1"/>
        <end position="25"/>
    </location>
</feature>
<dbReference type="Proteomes" id="UP001159427">
    <property type="component" value="Unassembled WGS sequence"/>
</dbReference>
<dbReference type="InterPro" id="IPR049883">
    <property type="entry name" value="NOTCH1_EGF-like"/>
</dbReference>
<dbReference type="CDD" id="cd00054">
    <property type="entry name" value="EGF_CA"/>
    <property type="match status" value="4"/>
</dbReference>
<name>A0ABN8PZN3_9CNID</name>
<feature type="domain" description="EGF-like" evidence="8">
    <location>
        <begin position="232"/>
        <end position="272"/>
    </location>
</feature>